<dbReference type="InterPro" id="IPR003821">
    <property type="entry name" value="DXP_reductoisomerase"/>
</dbReference>
<dbReference type="InterPro" id="IPR036291">
    <property type="entry name" value="NAD(P)-bd_dom_sf"/>
</dbReference>
<feature type="binding site" evidence="9">
    <location>
        <position position="173"/>
    </location>
    <ligand>
        <name>1-deoxy-D-xylulose 5-phosphate</name>
        <dbReference type="ChEBI" id="CHEBI:57792"/>
    </ligand>
</feature>
<evidence type="ECO:0000256" key="9">
    <source>
        <dbReference type="HAMAP-Rule" id="MF_00183"/>
    </source>
</evidence>
<comment type="pathway">
    <text evidence="1 9">Isoprenoid biosynthesis; isopentenyl diphosphate biosynthesis via DXP pathway; isopentenyl diphosphate from 1-deoxy-D-xylulose 5-phosphate: step 1/6.</text>
</comment>
<dbReference type="UniPathway" id="UPA00056">
    <property type="reaction ID" value="UER00092"/>
</dbReference>
<dbReference type="SUPFAM" id="SSF51735">
    <property type="entry name" value="NAD(P)-binding Rossmann-fold domains"/>
    <property type="match status" value="1"/>
</dbReference>
<evidence type="ECO:0000313" key="13">
    <source>
        <dbReference type="EMBL" id="AVM47919.1"/>
    </source>
</evidence>
<dbReference type="EMBL" id="CP027228">
    <property type="protein sequence ID" value="AVM47919.1"/>
    <property type="molecule type" value="Genomic_DNA"/>
</dbReference>
<sequence>MGIKRIILLGSTGSIGTQTLDIVRENPDKFKVVALTCKNRIDSLIEQIQEFKPEAVCVGNKEAAAQVSAAFPAIEVNIGDNGLREIVKVDADIVLNALMGISGMAPTYEAILTGKDIALANKETLVAGGSLIMELASEKGIKILPVDSEHSAIFQCLEGNSGRKVRRILLTASGGPFRGYSLEQLEKVSLQEALHHPKWSMGRKITIDSATMMNKGLEVIEAKWLFDIEPDKIDVHVHPESIVHSMVEFDDTSIIAQLGLPDMRIPISLALGYPSRLHYSGKSLNMFTEGSTLHFEKPDTNVFECLSMAYEAIENGGSYPILLNGANEELVAMILDGKIDFLDIQRSLRRLMDEHKSVKPQTIEDILEIDKEARARAKELFK</sequence>
<keyword evidence="7 9" id="KW-0414">Isoprene biosynthesis</keyword>
<dbReference type="InterPro" id="IPR013512">
    <property type="entry name" value="DXP_reductoisomerase_N"/>
</dbReference>
<comment type="caution">
    <text evidence="9">Lacks conserved residue(s) required for the propagation of feature annotation.</text>
</comment>
<feature type="binding site" evidence="9">
    <location>
        <position position="214"/>
    </location>
    <ligand>
        <name>1-deoxy-D-xylulose 5-phosphate</name>
        <dbReference type="ChEBI" id="CHEBI:57792"/>
    </ligand>
</feature>
<feature type="binding site" evidence="9">
    <location>
        <position position="218"/>
    </location>
    <ligand>
        <name>1-deoxy-D-xylulose 5-phosphate</name>
        <dbReference type="ChEBI" id="CHEBI:57792"/>
    </ligand>
</feature>
<dbReference type="RefSeq" id="WP_106056998.1">
    <property type="nucleotide sequence ID" value="NZ_CP027228.1"/>
</dbReference>
<keyword evidence="9" id="KW-0460">Magnesium</keyword>
<name>A0A2S0L3S5_9FIRM</name>
<dbReference type="OrthoDB" id="9806546at2"/>
<dbReference type="GO" id="GO:0030145">
    <property type="term" value="F:manganese ion binding"/>
    <property type="evidence" value="ECO:0007669"/>
    <property type="project" value="TreeGrafter"/>
</dbReference>
<dbReference type="GO" id="GO:0030604">
    <property type="term" value="F:1-deoxy-D-xylulose-5-phosphate reductoisomerase activity"/>
    <property type="evidence" value="ECO:0007669"/>
    <property type="project" value="UniProtKB-UniRule"/>
</dbReference>
<evidence type="ECO:0000259" key="10">
    <source>
        <dbReference type="Pfam" id="PF02670"/>
    </source>
</evidence>
<evidence type="ECO:0000256" key="8">
    <source>
        <dbReference type="ARBA" id="ARBA00048543"/>
    </source>
</evidence>
<keyword evidence="3 9" id="KW-0479">Metal-binding</keyword>
<feature type="binding site" evidence="9">
    <location>
        <position position="202"/>
    </location>
    <ligand>
        <name>NADPH</name>
        <dbReference type="ChEBI" id="CHEBI:57783"/>
    </ligand>
</feature>
<dbReference type="Pfam" id="PF13288">
    <property type="entry name" value="DXPR_C"/>
    <property type="match status" value="1"/>
</dbReference>
<dbReference type="GO" id="GO:0016853">
    <property type="term" value="F:isomerase activity"/>
    <property type="evidence" value="ECO:0007669"/>
    <property type="project" value="UniProtKB-KW"/>
</dbReference>
<feature type="binding site" evidence="9">
    <location>
        <position position="209"/>
    </location>
    <ligand>
        <name>1-deoxy-D-xylulose 5-phosphate</name>
        <dbReference type="ChEBI" id="CHEBI:57792"/>
    </ligand>
</feature>
<keyword evidence="6 9" id="KW-0464">Manganese</keyword>
<dbReference type="NCBIfam" id="NF009114">
    <property type="entry name" value="PRK12464.1"/>
    <property type="match status" value="1"/>
</dbReference>
<comment type="similarity">
    <text evidence="2 9">Belongs to the DXR family.</text>
</comment>
<dbReference type="InterPro" id="IPR013644">
    <property type="entry name" value="DXP_reductoisomerase_C"/>
</dbReference>
<dbReference type="GO" id="GO:0070402">
    <property type="term" value="F:NADPH binding"/>
    <property type="evidence" value="ECO:0007669"/>
    <property type="project" value="InterPro"/>
</dbReference>
<feature type="binding site" evidence="9">
    <location>
        <position position="149"/>
    </location>
    <ligand>
        <name>1-deoxy-D-xylulose 5-phosphate</name>
        <dbReference type="ChEBI" id="CHEBI:57792"/>
    </ligand>
</feature>
<feature type="domain" description="1-deoxy-D-xylulose 5-phosphate reductoisomerase C-terminal" evidence="11">
    <location>
        <begin position="143"/>
        <end position="226"/>
    </location>
</feature>
<evidence type="ECO:0000313" key="14">
    <source>
        <dbReference type="Proteomes" id="UP000237883"/>
    </source>
</evidence>
<dbReference type="PANTHER" id="PTHR30525">
    <property type="entry name" value="1-DEOXY-D-XYLULOSE 5-PHOSPHATE REDUCTOISOMERASE"/>
    <property type="match status" value="1"/>
</dbReference>
<gene>
    <name evidence="9" type="primary">dxr</name>
    <name evidence="13" type="ORF">C5Q96_03315</name>
</gene>
<evidence type="ECO:0000256" key="2">
    <source>
        <dbReference type="ARBA" id="ARBA00006825"/>
    </source>
</evidence>
<evidence type="ECO:0000256" key="3">
    <source>
        <dbReference type="ARBA" id="ARBA00022723"/>
    </source>
</evidence>
<evidence type="ECO:0000259" key="12">
    <source>
        <dbReference type="Pfam" id="PF13288"/>
    </source>
</evidence>
<dbReference type="InterPro" id="IPR026877">
    <property type="entry name" value="DXPR_C"/>
</dbReference>
<dbReference type="Gene3D" id="3.40.50.720">
    <property type="entry name" value="NAD(P)-binding Rossmann-like Domain"/>
    <property type="match status" value="1"/>
</dbReference>
<evidence type="ECO:0000256" key="6">
    <source>
        <dbReference type="ARBA" id="ARBA00023211"/>
    </source>
</evidence>
<dbReference type="SUPFAM" id="SSF69055">
    <property type="entry name" value="1-deoxy-D-xylulose-5-phosphate reductoisomerase, C-terminal domain"/>
    <property type="match status" value="1"/>
</dbReference>
<dbReference type="Proteomes" id="UP000237883">
    <property type="component" value="Chromosome"/>
</dbReference>
<dbReference type="PANTHER" id="PTHR30525:SF0">
    <property type="entry name" value="1-DEOXY-D-XYLULOSE 5-PHOSPHATE REDUCTOISOMERASE, CHLOROPLASTIC"/>
    <property type="match status" value="1"/>
</dbReference>
<feature type="binding site" evidence="9">
    <location>
        <position position="13"/>
    </location>
    <ligand>
        <name>NADPH</name>
        <dbReference type="ChEBI" id="CHEBI:57783"/>
    </ligand>
</feature>
<feature type="domain" description="DXP reductoisomerase C-terminal" evidence="12">
    <location>
        <begin position="258"/>
        <end position="375"/>
    </location>
</feature>
<dbReference type="NCBIfam" id="TIGR00243">
    <property type="entry name" value="Dxr"/>
    <property type="match status" value="1"/>
</dbReference>
<evidence type="ECO:0000259" key="11">
    <source>
        <dbReference type="Pfam" id="PF08436"/>
    </source>
</evidence>
<accession>A0A2S0L3S5</accession>
<feature type="binding site" evidence="9">
    <location>
        <position position="123"/>
    </location>
    <ligand>
        <name>NADPH</name>
        <dbReference type="ChEBI" id="CHEBI:57783"/>
    </ligand>
</feature>
<evidence type="ECO:0000256" key="4">
    <source>
        <dbReference type="ARBA" id="ARBA00022857"/>
    </source>
</evidence>
<dbReference type="AlphaFoldDB" id="A0A2S0L3S5"/>
<feature type="binding site" evidence="9">
    <location>
        <position position="121"/>
    </location>
    <ligand>
        <name>NADPH</name>
        <dbReference type="ChEBI" id="CHEBI:57783"/>
    </ligand>
</feature>
<dbReference type="HAMAP" id="MF_00183">
    <property type="entry name" value="DXP_reductoisom"/>
    <property type="match status" value="1"/>
</dbReference>
<keyword evidence="14" id="KW-1185">Reference proteome</keyword>
<comment type="function">
    <text evidence="9">Catalyzes the NADPH-dependent rearrangement and reduction of 1-deoxy-D-xylulose-5-phosphate (DXP) to 2-C-methyl-D-erythritol 4-phosphate (MEP).</text>
</comment>
<evidence type="ECO:0000256" key="7">
    <source>
        <dbReference type="ARBA" id="ARBA00023229"/>
    </source>
</evidence>
<dbReference type="Pfam" id="PF02670">
    <property type="entry name" value="DXP_reductoisom"/>
    <property type="match status" value="1"/>
</dbReference>
<dbReference type="GeneID" id="78391286"/>
<dbReference type="FunFam" id="3.40.50.720:FF:000045">
    <property type="entry name" value="1-deoxy-D-xylulose 5-phosphate reductoisomerase"/>
    <property type="match status" value="1"/>
</dbReference>
<feature type="domain" description="1-deoxy-D-xylulose 5-phosphate reductoisomerase N-terminal" evidence="10">
    <location>
        <begin position="6"/>
        <end position="129"/>
    </location>
</feature>
<feature type="binding site" evidence="9">
    <location>
        <position position="148"/>
    </location>
    <ligand>
        <name>1-deoxy-D-xylulose 5-phosphate</name>
        <dbReference type="ChEBI" id="CHEBI:57792"/>
    </ligand>
</feature>
<feature type="binding site" evidence="9">
    <location>
        <position position="196"/>
    </location>
    <ligand>
        <name>1-deoxy-D-xylulose 5-phosphate</name>
        <dbReference type="ChEBI" id="CHEBI:57792"/>
    </ligand>
</feature>
<dbReference type="Gene3D" id="1.10.1740.10">
    <property type="match status" value="1"/>
</dbReference>
<feature type="binding site" evidence="9">
    <location>
        <position position="122"/>
    </location>
    <ligand>
        <name>1-deoxy-D-xylulose 5-phosphate</name>
        <dbReference type="ChEBI" id="CHEBI:57792"/>
    </ligand>
</feature>
<dbReference type="SUPFAM" id="SSF55347">
    <property type="entry name" value="Glyceraldehyde-3-phosphate dehydrogenase-like, C-terminal domain"/>
    <property type="match status" value="1"/>
</dbReference>
<reference evidence="14" key="1">
    <citation type="submission" date="2018-02" db="EMBL/GenBank/DDBJ databases">
        <authorList>
            <person name="Holder M.E."/>
            <person name="Ajami N.J."/>
            <person name="Petrosino J.F."/>
        </authorList>
    </citation>
    <scope>NUCLEOTIDE SEQUENCE [LARGE SCALE GENOMIC DNA]</scope>
    <source>
        <strain evidence="14">CCUG 47132</strain>
    </source>
</reference>
<feature type="binding site" evidence="9">
    <location>
        <position position="218"/>
    </location>
    <ligand>
        <name>Mn(2+)</name>
        <dbReference type="ChEBI" id="CHEBI:29035"/>
    </ligand>
</feature>
<dbReference type="Pfam" id="PF08436">
    <property type="entry name" value="DXP_redisom_C"/>
    <property type="match status" value="1"/>
</dbReference>
<comment type="catalytic activity">
    <reaction evidence="8">
        <text>2-C-methyl-D-erythritol 4-phosphate + NADP(+) = 1-deoxy-D-xylulose 5-phosphate + NADPH + H(+)</text>
        <dbReference type="Rhea" id="RHEA:13717"/>
        <dbReference type="ChEBI" id="CHEBI:15378"/>
        <dbReference type="ChEBI" id="CHEBI:57783"/>
        <dbReference type="ChEBI" id="CHEBI:57792"/>
        <dbReference type="ChEBI" id="CHEBI:58262"/>
        <dbReference type="ChEBI" id="CHEBI:58349"/>
        <dbReference type="EC" id="1.1.1.267"/>
    </reaction>
    <physiologicalReaction direction="right-to-left" evidence="8">
        <dbReference type="Rhea" id="RHEA:13719"/>
    </physiologicalReaction>
</comment>
<comment type="cofactor">
    <cofactor evidence="9">
        <name>Mg(2+)</name>
        <dbReference type="ChEBI" id="CHEBI:18420"/>
    </cofactor>
    <cofactor evidence="9">
        <name>Mn(2+)</name>
        <dbReference type="ChEBI" id="CHEBI:29035"/>
    </cofactor>
</comment>
<feature type="binding site" evidence="9">
    <location>
        <position position="215"/>
    </location>
    <ligand>
        <name>1-deoxy-D-xylulose 5-phosphate</name>
        <dbReference type="ChEBI" id="CHEBI:57792"/>
    </ligand>
</feature>
<feature type="binding site" evidence="9">
    <location>
        <position position="149"/>
    </location>
    <ligand>
        <name>Mn(2+)</name>
        <dbReference type="ChEBI" id="CHEBI:29035"/>
    </ligand>
</feature>
<dbReference type="GO" id="GO:0051484">
    <property type="term" value="P:isopentenyl diphosphate biosynthetic process, methylerythritol 4-phosphate pathway involved in terpenoid biosynthetic process"/>
    <property type="evidence" value="ECO:0007669"/>
    <property type="project" value="UniProtKB-ARBA"/>
</dbReference>
<keyword evidence="13" id="KW-0413">Isomerase</keyword>
<dbReference type="KEGG" id="mdv:C5Q96_03315"/>
<keyword evidence="4 9" id="KW-0521">NADP</keyword>
<dbReference type="EC" id="1.1.1.267" evidence="9"/>
<proteinExistence type="inferred from homology"/>
<protein>
    <recommendedName>
        <fullName evidence="9">1-deoxy-D-xylulose 5-phosphate reductoisomerase</fullName>
        <shortName evidence="9">DXP reductoisomerase</shortName>
        <ecNumber evidence="9">1.1.1.267</ecNumber>
    </recommendedName>
    <alternativeName>
        <fullName evidence="9">1-deoxyxylulose-5-phosphate reductoisomerase</fullName>
    </alternativeName>
    <alternativeName>
        <fullName evidence="9">2-C-methyl-D-erythritol 4-phosphate synthase</fullName>
    </alternativeName>
</protein>
<feature type="binding site" evidence="9">
    <location>
        <position position="147"/>
    </location>
    <ligand>
        <name>Mn(2+)</name>
        <dbReference type="ChEBI" id="CHEBI:29035"/>
    </ligand>
</feature>
<dbReference type="PIRSF" id="PIRSF006205">
    <property type="entry name" value="Dxp_reductismrs"/>
    <property type="match status" value="1"/>
</dbReference>
<evidence type="ECO:0000256" key="5">
    <source>
        <dbReference type="ARBA" id="ARBA00023002"/>
    </source>
</evidence>
<dbReference type="InterPro" id="IPR036169">
    <property type="entry name" value="DXPR_C_sf"/>
</dbReference>
<feature type="binding site" evidence="9">
    <location>
        <position position="12"/>
    </location>
    <ligand>
        <name>NADPH</name>
        <dbReference type="ChEBI" id="CHEBI:57783"/>
    </ligand>
</feature>
<feature type="binding site" evidence="9">
    <location>
        <position position="15"/>
    </location>
    <ligand>
        <name>NADPH</name>
        <dbReference type="ChEBI" id="CHEBI:57783"/>
    </ligand>
</feature>
<evidence type="ECO:0000256" key="1">
    <source>
        <dbReference type="ARBA" id="ARBA00005094"/>
    </source>
</evidence>
<feature type="binding site" evidence="9">
    <location>
        <position position="14"/>
    </location>
    <ligand>
        <name>NADPH</name>
        <dbReference type="ChEBI" id="CHEBI:57783"/>
    </ligand>
</feature>
<organism evidence="13 14">
    <name type="scientific">Mogibacterium diversum</name>
    <dbReference type="NCBI Taxonomy" id="114527"/>
    <lineage>
        <taxon>Bacteria</taxon>
        <taxon>Bacillati</taxon>
        <taxon>Bacillota</taxon>
        <taxon>Clostridia</taxon>
        <taxon>Peptostreptococcales</taxon>
        <taxon>Anaerovoracaceae</taxon>
        <taxon>Mogibacterium</taxon>
    </lineage>
</organism>
<keyword evidence="5 9" id="KW-0560">Oxidoreductase</keyword>